<dbReference type="EMBL" id="FOIS01000002">
    <property type="protein sequence ID" value="SEV98357.1"/>
    <property type="molecule type" value="Genomic_DNA"/>
</dbReference>
<dbReference type="InterPro" id="IPR036390">
    <property type="entry name" value="WH_DNA-bd_sf"/>
</dbReference>
<evidence type="ECO:0000256" key="3">
    <source>
        <dbReference type="ARBA" id="ARBA00023125"/>
    </source>
</evidence>
<keyword evidence="4" id="KW-0804">Transcription</keyword>
<dbReference type="InterPro" id="IPR036388">
    <property type="entry name" value="WH-like_DNA-bd_sf"/>
</dbReference>
<keyword evidence="3" id="KW-0238">DNA-binding</keyword>
<name>A0A1I0NB08_9EURY</name>
<dbReference type="InterPro" id="IPR034154">
    <property type="entry name" value="TOPRIM_DnaG/twinkle"/>
</dbReference>
<protein>
    <submittedName>
        <fullName evidence="5">Penicillinase repressor</fullName>
    </submittedName>
</protein>
<dbReference type="GO" id="GO:0045892">
    <property type="term" value="P:negative regulation of DNA-templated transcription"/>
    <property type="evidence" value="ECO:0007669"/>
    <property type="project" value="InterPro"/>
</dbReference>
<dbReference type="Proteomes" id="UP000183275">
    <property type="component" value="Unassembled WGS sequence"/>
</dbReference>
<dbReference type="InterPro" id="IPR005650">
    <property type="entry name" value="BlaI_family"/>
</dbReference>
<evidence type="ECO:0000313" key="6">
    <source>
        <dbReference type="Proteomes" id="UP000183275"/>
    </source>
</evidence>
<accession>A0A1I0NB08</accession>
<dbReference type="SUPFAM" id="SSF46785">
    <property type="entry name" value="Winged helix' DNA-binding domain"/>
    <property type="match status" value="1"/>
</dbReference>
<evidence type="ECO:0000313" key="5">
    <source>
        <dbReference type="EMBL" id="SEV98357.1"/>
    </source>
</evidence>
<dbReference type="Gene3D" id="3.40.1360.10">
    <property type="match status" value="1"/>
</dbReference>
<dbReference type="Gene3D" id="1.10.10.10">
    <property type="entry name" value="Winged helix-like DNA-binding domain superfamily/Winged helix DNA-binding domain"/>
    <property type="match status" value="1"/>
</dbReference>
<gene>
    <name evidence="5" type="ORF">SAMN05216285_1521</name>
</gene>
<comment type="similarity">
    <text evidence="1">Belongs to the BlaI transcriptional regulatory family.</text>
</comment>
<dbReference type="AlphaFoldDB" id="A0A1I0NB08"/>
<evidence type="ECO:0000256" key="1">
    <source>
        <dbReference type="ARBA" id="ARBA00011046"/>
    </source>
</evidence>
<keyword evidence="2" id="KW-0805">Transcription regulation</keyword>
<dbReference type="CDD" id="cd01029">
    <property type="entry name" value="TOPRIM_primases"/>
    <property type="match status" value="1"/>
</dbReference>
<dbReference type="GO" id="GO:0003677">
    <property type="term" value="F:DNA binding"/>
    <property type="evidence" value="ECO:0007669"/>
    <property type="project" value="UniProtKB-KW"/>
</dbReference>
<proteinExistence type="inferred from homology"/>
<dbReference type="Pfam" id="PF03965">
    <property type="entry name" value="Penicillinase_R"/>
    <property type="match status" value="1"/>
</dbReference>
<keyword evidence="6" id="KW-1185">Reference proteome</keyword>
<evidence type="ECO:0000256" key="4">
    <source>
        <dbReference type="ARBA" id="ARBA00023163"/>
    </source>
</evidence>
<evidence type="ECO:0000256" key="2">
    <source>
        <dbReference type="ARBA" id="ARBA00023015"/>
    </source>
</evidence>
<dbReference type="STRING" id="1202768.SAMN05216285_1521"/>
<reference evidence="6" key="1">
    <citation type="submission" date="2016-10" db="EMBL/GenBank/DDBJ databases">
        <authorList>
            <person name="Varghese N."/>
        </authorList>
    </citation>
    <scope>NUCLEOTIDE SEQUENCE [LARGE SCALE GENOMIC DNA]</scope>
    <source>
        <strain evidence="6">CGMCC 1.12284</strain>
    </source>
</reference>
<organism evidence="5 6">
    <name type="scientific">Natrinema salifodinae</name>
    <dbReference type="NCBI Taxonomy" id="1202768"/>
    <lineage>
        <taxon>Archaea</taxon>
        <taxon>Methanobacteriati</taxon>
        <taxon>Methanobacteriota</taxon>
        <taxon>Stenosarchaea group</taxon>
        <taxon>Halobacteria</taxon>
        <taxon>Halobacteriales</taxon>
        <taxon>Natrialbaceae</taxon>
        <taxon>Natrinema</taxon>
    </lineage>
</organism>
<sequence length="990" mass="110624">MLATGLFSEYGHATWQGRYVLPYFDEAGDPVYAIARCTGSKGGGNAGYDGHPADFIPGKYAKMSHTKDYAEVDEPIYGLSTLKRDGPVIITEGIADAITTHEAGYACLSPVTTRFKQRHRELLLERLEGDRLVIVIQDAEVPGSSYEDEFGLDLPQFGPGIEGAVQTAHYLHENGVDARLGELPLLADSLQKVDLDDYLQEWSDTLAPIVSSAKPAAQHPAHDPTTREIDVERTEVSPSGEGSALWNLTMPDVTGLNWGYRGPSPLGHHGDSEDYFLLLENRQIGYDHKYDATYHPVTYLLCNAGVRRQNNPEGPLTDEEKFESWRYAKAEGLIPSDDEVPYAALRGVALKHGLCERDDITDGWKLTPSAYLAAIETIENEYGLESGRNTNGEPVALIPSVSNEWDWRSDEPSIPLEEARSRCQAAIEEALINRSTAIIDALPSMGKSRGVIKAAAGTGEPLTILVGRGHEEMYEQYEEWCEEDGLKCKRLPSFTSDCETANGTHGDAWRDRVMEPYSRGATGRDIHMRIEDMPCKEDGCTYRSQWSFDPDEYDVLIGHYTHAHVYKAIQGRAVAFDEFPGGAFELDSVKGLPGTVSTYLEDSPLPVNDFTELIECRRDPALRDEALRQFASRDGIKVAPDADQAFTQGGHSAAPFVVLMLIFGEEVMDGWEVADIESSRCLWHRPTQTFYMLTPPDLLPGRGVIGLDGTPTSIMWNLALDQRFTHREVLDKDERSKYITETMSIELVRTTESIKPSGKGGRYVNVEDDTALFENIAQEHDEKPALIAPQAALKRYEQSGALEYIDGTQHYGNLLGSNEFKHLRVGVVSGSMHYGDRFIEKWAAYADEDIDREGKGVNLTYGDFGDKILTHMREHQTLQAMFRFGRDGNGARVYINTNTLPDWIEPHDEARVVRCWSDGERQILEVINDLDEWKTSDLIEHPDIEISKRQIHRVLNKLTERGYVTKTRKGRALVWRADGDCPEHGDVELG</sequence>